<keyword evidence="4" id="KW-1185">Reference proteome</keyword>
<dbReference type="AlphaFoldDB" id="A0A4S4K5Q9"/>
<protein>
    <recommendedName>
        <fullName evidence="2">Fungal-type protein kinase domain-containing protein</fullName>
    </recommendedName>
</protein>
<proteinExistence type="predicted"/>
<feature type="region of interest" description="Disordered" evidence="1">
    <location>
        <begin position="1"/>
        <end position="22"/>
    </location>
</feature>
<reference evidence="3 4" key="1">
    <citation type="submission" date="2019-02" db="EMBL/GenBank/DDBJ databases">
        <title>Genome sequencing of the rare red list fungi Phlebia centrifuga.</title>
        <authorList>
            <person name="Buettner E."/>
            <person name="Kellner H."/>
        </authorList>
    </citation>
    <scope>NUCLEOTIDE SEQUENCE [LARGE SCALE GENOMIC DNA]</scope>
    <source>
        <strain evidence="3 4">DSM 108282</strain>
    </source>
</reference>
<sequence length="466" mass="52697">MAKRKPNRQAKSNLPRAASPAASKRTLTASCCSASLQEKRQAAIDDTQGYSRLVPLQTFFRSQMPPVDLKLVKAVLKSLRSGQNPVIVGKRWADFPVDPAKSKHEIEEVIFRPLIDIVKAVAKAATVALGGDEPRCTYESNPNAIPASRWRDNSTRPDAWIIRMGSKSSGKEAHWMDMAATGEFKKKENETNTADNNNKMLWSLQHCMVEDARRRFAFGFTIENTSMRLWWCNRGLVVVSTPFNFVRDHTNFVRRLENGQFDMEWQSKSGEKQVYRTLELISDYGADALIGPAGRVWIAQRVVSGQLMGDPAILKDIWIEDDRKREGDIIREIYDSLPSDDQPEPSKPFLTVLCHGDVLVPSADNTTHPDNHTLHLHGRFLSETCPIYRFTPAALRKTASRPLKGAVGTHYTEAMLHERYIEPNLIPISPRTHYRIVFKEVCRPIHDEISLPAVFKGLSQMPYAYA</sequence>
<evidence type="ECO:0000259" key="2">
    <source>
        <dbReference type="Pfam" id="PF17667"/>
    </source>
</evidence>
<accession>A0A4S4K5Q9</accession>
<organism evidence="3 4">
    <name type="scientific">Hermanssonia centrifuga</name>
    <dbReference type="NCBI Taxonomy" id="98765"/>
    <lineage>
        <taxon>Eukaryota</taxon>
        <taxon>Fungi</taxon>
        <taxon>Dikarya</taxon>
        <taxon>Basidiomycota</taxon>
        <taxon>Agaricomycotina</taxon>
        <taxon>Agaricomycetes</taxon>
        <taxon>Polyporales</taxon>
        <taxon>Meruliaceae</taxon>
        <taxon>Hermanssonia</taxon>
    </lineage>
</organism>
<name>A0A4S4K5Q9_9APHY</name>
<comment type="caution">
    <text evidence="3">The sequence shown here is derived from an EMBL/GenBank/DDBJ whole genome shotgun (WGS) entry which is preliminary data.</text>
</comment>
<feature type="domain" description="Fungal-type protein kinase" evidence="2">
    <location>
        <begin position="166"/>
        <end position="459"/>
    </location>
</feature>
<gene>
    <name evidence="3" type="ORF">EW026_g8057</name>
</gene>
<dbReference type="Pfam" id="PF17667">
    <property type="entry name" value="Pkinase_fungal"/>
    <property type="match status" value="1"/>
</dbReference>
<dbReference type="InterPro" id="IPR040976">
    <property type="entry name" value="Pkinase_fungal"/>
</dbReference>
<dbReference type="EMBL" id="SGPJ01000787">
    <property type="protein sequence ID" value="THG93075.1"/>
    <property type="molecule type" value="Genomic_DNA"/>
</dbReference>
<evidence type="ECO:0000313" key="4">
    <source>
        <dbReference type="Proteomes" id="UP000309038"/>
    </source>
</evidence>
<dbReference type="Proteomes" id="UP000309038">
    <property type="component" value="Unassembled WGS sequence"/>
</dbReference>
<evidence type="ECO:0000313" key="3">
    <source>
        <dbReference type="EMBL" id="THG93075.1"/>
    </source>
</evidence>
<evidence type="ECO:0000256" key="1">
    <source>
        <dbReference type="SAM" id="MobiDB-lite"/>
    </source>
</evidence>